<evidence type="ECO:0000313" key="2">
    <source>
        <dbReference type="EMBL" id="TDR80698.1"/>
    </source>
</evidence>
<dbReference type="PROSITE" id="PS51186">
    <property type="entry name" value="GNAT"/>
    <property type="match status" value="1"/>
</dbReference>
<dbReference type="OrthoDB" id="9801656at2"/>
<dbReference type="AlphaFoldDB" id="A0A4R7B7K4"/>
<evidence type="ECO:0000313" key="3">
    <source>
        <dbReference type="Proteomes" id="UP000295611"/>
    </source>
</evidence>
<dbReference type="Pfam" id="PF13302">
    <property type="entry name" value="Acetyltransf_3"/>
    <property type="match status" value="1"/>
</dbReference>
<dbReference type="Gene3D" id="3.40.630.30">
    <property type="match status" value="1"/>
</dbReference>
<accession>A0A4R7B7K4</accession>
<comment type="caution">
    <text evidence="2">The sequence shown here is derived from an EMBL/GenBank/DDBJ whole genome shotgun (WGS) entry which is preliminary data.</text>
</comment>
<feature type="domain" description="N-acetyltransferase" evidence="1">
    <location>
        <begin position="9"/>
        <end position="174"/>
    </location>
</feature>
<organism evidence="2 3">
    <name type="scientific">Paludibacterium purpuratum</name>
    <dbReference type="NCBI Taxonomy" id="1144873"/>
    <lineage>
        <taxon>Bacteria</taxon>
        <taxon>Pseudomonadati</taxon>
        <taxon>Pseudomonadota</taxon>
        <taxon>Betaproteobacteria</taxon>
        <taxon>Neisseriales</taxon>
        <taxon>Chromobacteriaceae</taxon>
        <taxon>Paludibacterium</taxon>
    </lineage>
</organism>
<keyword evidence="2" id="KW-0808">Transferase</keyword>
<evidence type="ECO:0000259" key="1">
    <source>
        <dbReference type="PROSITE" id="PS51186"/>
    </source>
</evidence>
<protein>
    <submittedName>
        <fullName evidence="2">RimJ/RimL family protein N-acetyltransferase</fullName>
    </submittedName>
</protein>
<dbReference type="SUPFAM" id="SSF55729">
    <property type="entry name" value="Acyl-CoA N-acyltransferases (Nat)"/>
    <property type="match status" value="1"/>
</dbReference>
<dbReference type="InterPro" id="IPR000182">
    <property type="entry name" value="GNAT_dom"/>
</dbReference>
<name>A0A4R7B7K4_9NEIS</name>
<gene>
    <name evidence="2" type="ORF">DFP86_104198</name>
</gene>
<proteinExistence type="predicted"/>
<dbReference type="RefSeq" id="WP_133679303.1">
    <property type="nucleotide sequence ID" value="NZ_SNZP01000004.1"/>
</dbReference>
<dbReference type="InterPro" id="IPR016181">
    <property type="entry name" value="Acyl_CoA_acyltransferase"/>
</dbReference>
<reference evidence="2 3" key="1">
    <citation type="submission" date="2019-03" db="EMBL/GenBank/DDBJ databases">
        <title>Genomic Encyclopedia of Type Strains, Phase III (KMG-III): the genomes of soil and plant-associated and newly described type strains.</title>
        <authorList>
            <person name="Whitman W."/>
        </authorList>
    </citation>
    <scope>NUCLEOTIDE SEQUENCE [LARGE SCALE GENOMIC DNA]</scope>
    <source>
        <strain evidence="2 3">CECT 8976</strain>
    </source>
</reference>
<dbReference type="InterPro" id="IPR051531">
    <property type="entry name" value="N-acetyltransferase"/>
</dbReference>
<sequence length="177" mass="20080">MIELRTQRLTLRQLIETDRDFFFQLNRLPAVMRHIDPARSDAVIERKFQQRMPSWTPEVEHWLALAVIERTSGRPIGLHGFKLASPPLGPAELGYMFLPDSQGQGFAQEATGAVLDFAFDICGLHKATATVTAGNHASEKLLQRMGFRLEGRLRAEYRMDGAWHDDLKYGLLATDRC</sequence>
<dbReference type="EMBL" id="SNZP01000004">
    <property type="protein sequence ID" value="TDR80698.1"/>
    <property type="molecule type" value="Genomic_DNA"/>
</dbReference>
<keyword evidence="3" id="KW-1185">Reference proteome</keyword>
<dbReference type="GO" id="GO:0016747">
    <property type="term" value="F:acyltransferase activity, transferring groups other than amino-acyl groups"/>
    <property type="evidence" value="ECO:0007669"/>
    <property type="project" value="InterPro"/>
</dbReference>
<dbReference type="PANTHER" id="PTHR43792:SF1">
    <property type="entry name" value="N-ACETYLTRANSFERASE DOMAIN-CONTAINING PROTEIN"/>
    <property type="match status" value="1"/>
</dbReference>
<dbReference type="PANTHER" id="PTHR43792">
    <property type="entry name" value="GNAT FAMILY, PUTATIVE (AFU_ORTHOLOGUE AFUA_3G00765)-RELATED-RELATED"/>
    <property type="match status" value="1"/>
</dbReference>
<dbReference type="Proteomes" id="UP000295611">
    <property type="component" value="Unassembled WGS sequence"/>
</dbReference>